<dbReference type="InterPro" id="IPR008523">
    <property type="entry name" value="DUF805"/>
</dbReference>
<evidence type="ECO:0008006" key="4">
    <source>
        <dbReference type="Google" id="ProtNLM"/>
    </source>
</evidence>
<organism evidence="2 3">
    <name type="scientific">Streptomyces hebeiensis</name>
    <dbReference type="NCBI Taxonomy" id="229486"/>
    <lineage>
        <taxon>Bacteria</taxon>
        <taxon>Bacillati</taxon>
        <taxon>Actinomycetota</taxon>
        <taxon>Actinomycetes</taxon>
        <taxon>Kitasatosporales</taxon>
        <taxon>Streptomycetaceae</taxon>
        <taxon>Streptomyces</taxon>
    </lineage>
</organism>
<name>A0ABN1URU8_9ACTN</name>
<feature type="transmembrane region" description="Helical" evidence="1">
    <location>
        <begin position="78"/>
        <end position="98"/>
    </location>
</feature>
<proteinExistence type="predicted"/>
<dbReference type="Proteomes" id="UP001501371">
    <property type="component" value="Unassembled WGS sequence"/>
</dbReference>
<comment type="caution">
    <text evidence="2">The sequence shown here is derived from an EMBL/GenBank/DDBJ whole genome shotgun (WGS) entry which is preliminary data.</text>
</comment>
<keyword evidence="1" id="KW-0812">Transmembrane</keyword>
<sequence>MNWYLEVLKKYAVFSGRARRKEYWMYVLVNFVITIALSVIEGVAGTNGVIATIYSIGIIIPSLAVAVRRLHDTGRSGWWLLIGLIPLVGSIILIVFMATDGEQQPNAHGPNPKHAPQQYA</sequence>
<keyword evidence="1" id="KW-0472">Membrane</keyword>
<evidence type="ECO:0000313" key="2">
    <source>
        <dbReference type="EMBL" id="GAA1161573.1"/>
    </source>
</evidence>
<keyword evidence="1" id="KW-1133">Transmembrane helix</keyword>
<dbReference type="RefSeq" id="WP_344272629.1">
    <property type="nucleotide sequence ID" value="NZ_BAAAKV010000012.1"/>
</dbReference>
<feature type="transmembrane region" description="Helical" evidence="1">
    <location>
        <begin position="23"/>
        <end position="40"/>
    </location>
</feature>
<reference evidence="2 3" key="1">
    <citation type="journal article" date="2019" name="Int. J. Syst. Evol. Microbiol.">
        <title>The Global Catalogue of Microorganisms (GCM) 10K type strain sequencing project: providing services to taxonomists for standard genome sequencing and annotation.</title>
        <authorList>
            <consortium name="The Broad Institute Genomics Platform"/>
            <consortium name="The Broad Institute Genome Sequencing Center for Infectious Disease"/>
            <person name="Wu L."/>
            <person name="Ma J."/>
        </authorList>
    </citation>
    <scope>NUCLEOTIDE SEQUENCE [LARGE SCALE GENOMIC DNA]</scope>
    <source>
        <strain evidence="2 3">JCM 12696</strain>
    </source>
</reference>
<evidence type="ECO:0000313" key="3">
    <source>
        <dbReference type="Proteomes" id="UP001501371"/>
    </source>
</evidence>
<gene>
    <name evidence="2" type="ORF">GCM10009654_17610</name>
</gene>
<protein>
    <recommendedName>
        <fullName evidence="4">DUF805 domain-containing protein</fullName>
    </recommendedName>
</protein>
<accession>A0ABN1URU8</accession>
<dbReference type="Pfam" id="PF05656">
    <property type="entry name" value="DUF805"/>
    <property type="match status" value="1"/>
</dbReference>
<evidence type="ECO:0000256" key="1">
    <source>
        <dbReference type="SAM" id="Phobius"/>
    </source>
</evidence>
<dbReference type="PANTHER" id="PTHR34980">
    <property type="entry name" value="INNER MEMBRANE PROTEIN-RELATED-RELATED"/>
    <property type="match status" value="1"/>
</dbReference>
<keyword evidence="3" id="KW-1185">Reference proteome</keyword>
<feature type="transmembrane region" description="Helical" evidence="1">
    <location>
        <begin position="46"/>
        <end position="66"/>
    </location>
</feature>
<dbReference type="EMBL" id="BAAAKV010000012">
    <property type="protein sequence ID" value="GAA1161573.1"/>
    <property type="molecule type" value="Genomic_DNA"/>
</dbReference>
<dbReference type="PANTHER" id="PTHR34980:SF2">
    <property type="entry name" value="INNER MEMBRANE PROTEIN YHAH-RELATED"/>
    <property type="match status" value="1"/>
</dbReference>